<proteinExistence type="predicted"/>
<evidence type="ECO:0000256" key="1">
    <source>
        <dbReference type="SAM" id="MobiDB-lite"/>
    </source>
</evidence>
<dbReference type="InterPro" id="IPR044822">
    <property type="entry name" value="Myb_DNA-bind_4"/>
</dbReference>
<dbReference type="PANTHER" id="PTHR43694:SF5">
    <property type="entry name" value="RNA-METABOLISING METALLO-BETA-LACTAMASE"/>
    <property type="match status" value="1"/>
</dbReference>
<evidence type="ECO:0000313" key="3">
    <source>
        <dbReference type="EMBL" id="KOM32707.1"/>
    </source>
</evidence>
<dbReference type="PROSITE" id="PS50090">
    <property type="entry name" value="MYB_LIKE"/>
    <property type="match status" value="1"/>
</dbReference>
<dbReference type="InterPro" id="IPR001005">
    <property type="entry name" value="SANT/Myb"/>
</dbReference>
<gene>
    <name evidence="3" type="ORF">LR48_Vigan01g226300</name>
</gene>
<dbReference type="EMBL" id="CM003371">
    <property type="protein sequence ID" value="KOM32707.1"/>
    <property type="molecule type" value="Genomic_DNA"/>
</dbReference>
<dbReference type="Gramene" id="KOM32707">
    <property type="protein sequence ID" value="KOM32707"/>
    <property type="gene ID" value="LR48_Vigan01g226300"/>
</dbReference>
<dbReference type="AlphaFoldDB" id="A0A0L9TQK7"/>
<feature type="compositionally biased region" description="Polar residues" evidence="1">
    <location>
        <begin position="78"/>
        <end position="88"/>
    </location>
</feature>
<feature type="domain" description="Myb-like" evidence="2">
    <location>
        <begin position="91"/>
        <end position="155"/>
    </location>
</feature>
<dbReference type="Gene3D" id="1.10.10.60">
    <property type="entry name" value="Homeodomain-like"/>
    <property type="match status" value="1"/>
</dbReference>
<dbReference type="STRING" id="3914.A0A0L9TQK7"/>
<sequence>MNFHDRIDVGGILPIEDNAISSGVEDDLSDAEVSNDFFKPLVGSSPVEKSIKANNGYVPQMEKSSPLKDGSSEDTEECNSVNTSNSEPKSSKSAKRNKWKHEEVKKLIGMRGELNDRFQVVKGRMALWEEISQNLLSNGISRSPGQCKSLWTSLLQKYEVCFFVTSC</sequence>
<protein>
    <recommendedName>
        <fullName evidence="2">Myb-like domain-containing protein</fullName>
    </recommendedName>
</protein>
<dbReference type="PANTHER" id="PTHR43694">
    <property type="entry name" value="RIBONUCLEASE J"/>
    <property type="match status" value="1"/>
</dbReference>
<dbReference type="CDD" id="cd12203">
    <property type="entry name" value="GT1"/>
    <property type="match status" value="1"/>
</dbReference>
<name>A0A0L9TQK7_PHAAN</name>
<dbReference type="Pfam" id="PF13837">
    <property type="entry name" value="Myb_DNA-bind_4"/>
    <property type="match status" value="1"/>
</dbReference>
<feature type="region of interest" description="Disordered" evidence="1">
    <location>
        <begin position="54"/>
        <end position="98"/>
    </location>
</feature>
<organism evidence="3 4">
    <name type="scientific">Phaseolus angularis</name>
    <name type="common">Azuki bean</name>
    <name type="synonym">Vigna angularis</name>
    <dbReference type="NCBI Taxonomy" id="3914"/>
    <lineage>
        <taxon>Eukaryota</taxon>
        <taxon>Viridiplantae</taxon>
        <taxon>Streptophyta</taxon>
        <taxon>Embryophyta</taxon>
        <taxon>Tracheophyta</taxon>
        <taxon>Spermatophyta</taxon>
        <taxon>Magnoliopsida</taxon>
        <taxon>eudicotyledons</taxon>
        <taxon>Gunneridae</taxon>
        <taxon>Pentapetalae</taxon>
        <taxon>rosids</taxon>
        <taxon>fabids</taxon>
        <taxon>Fabales</taxon>
        <taxon>Fabaceae</taxon>
        <taxon>Papilionoideae</taxon>
        <taxon>50 kb inversion clade</taxon>
        <taxon>NPAAA clade</taxon>
        <taxon>indigoferoid/millettioid clade</taxon>
        <taxon>Phaseoleae</taxon>
        <taxon>Vigna</taxon>
    </lineage>
</organism>
<accession>A0A0L9TQK7</accession>
<evidence type="ECO:0000259" key="2">
    <source>
        <dbReference type="PROSITE" id="PS50090"/>
    </source>
</evidence>
<evidence type="ECO:0000313" key="4">
    <source>
        <dbReference type="Proteomes" id="UP000053144"/>
    </source>
</evidence>
<dbReference type="Proteomes" id="UP000053144">
    <property type="component" value="Chromosome 1"/>
</dbReference>
<reference evidence="4" key="1">
    <citation type="journal article" date="2015" name="Proc. Natl. Acad. Sci. U.S.A.">
        <title>Genome sequencing of adzuki bean (Vigna angularis) provides insight into high starch and low fat accumulation and domestication.</title>
        <authorList>
            <person name="Yang K."/>
            <person name="Tian Z."/>
            <person name="Chen C."/>
            <person name="Luo L."/>
            <person name="Zhao B."/>
            <person name="Wang Z."/>
            <person name="Yu L."/>
            <person name="Li Y."/>
            <person name="Sun Y."/>
            <person name="Li W."/>
            <person name="Chen Y."/>
            <person name="Li Y."/>
            <person name="Zhang Y."/>
            <person name="Ai D."/>
            <person name="Zhao J."/>
            <person name="Shang C."/>
            <person name="Ma Y."/>
            <person name="Wu B."/>
            <person name="Wang M."/>
            <person name="Gao L."/>
            <person name="Sun D."/>
            <person name="Zhang P."/>
            <person name="Guo F."/>
            <person name="Wang W."/>
            <person name="Li Y."/>
            <person name="Wang J."/>
            <person name="Varshney R.K."/>
            <person name="Wang J."/>
            <person name="Ling H.Q."/>
            <person name="Wan P."/>
        </authorList>
    </citation>
    <scope>NUCLEOTIDE SEQUENCE</scope>
    <source>
        <strain evidence="4">cv. Jingnong 6</strain>
    </source>
</reference>